<dbReference type="Proteomes" id="UP000824112">
    <property type="component" value="Unassembled WGS sequence"/>
</dbReference>
<name>A0A9D1M5R2_9BACT</name>
<evidence type="ECO:0000313" key="1">
    <source>
        <dbReference type="EMBL" id="HIU54196.1"/>
    </source>
</evidence>
<gene>
    <name evidence="1" type="ORF">IAB03_00120</name>
</gene>
<protein>
    <submittedName>
        <fullName evidence="1">6-bladed beta-propeller</fullName>
    </submittedName>
</protein>
<comment type="caution">
    <text evidence="1">The sequence shown here is derived from an EMBL/GenBank/DDBJ whole genome shotgun (WGS) entry which is preliminary data.</text>
</comment>
<organism evidence="1 2">
    <name type="scientific">Candidatus Gallibacteroides avistercoris</name>
    <dbReference type="NCBI Taxonomy" id="2840833"/>
    <lineage>
        <taxon>Bacteria</taxon>
        <taxon>Pseudomonadati</taxon>
        <taxon>Bacteroidota</taxon>
        <taxon>Bacteroidia</taxon>
        <taxon>Bacteroidales</taxon>
        <taxon>Bacteroidaceae</taxon>
        <taxon>Bacteroidaceae incertae sedis</taxon>
        <taxon>Candidatus Gallibacteroides</taxon>
    </lineage>
</organism>
<dbReference type="AlphaFoldDB" id="A0A9D1M5R2"/>
<dbReference type="InterPro" id="IPR011042">
    <property type="entry name" value="6-blade_b-propeller_TolB-like"/>
</dbReference>
<accession>A0A9D1M5R2</accession>
<dbReference type="Gene3D" id="2.120.10.30">
    <property type="entry name" value="TolB, C-terminal domain"/>
    <property type="match status" value="1"/>
</dbReference>
<sequence>MKKTNFGAILVAAITLLCCGTGCKKSSSDYLTLKVRPVEELLRLSDFAEKVEVIKLANDSVLNGIEQLVVDKNGNLLIRDVERCFSLQLYAPDGKLLCQVGKKGRGPGKYFSVDDIDIDSGKIFLDASGVMAYDMEGRYLSDIPKMNTDFHTNFAIKGDTLIKCYGGCYISFDINGQSYREYMKEVDIPGFSTPPTHRNSHLSKNMDDGTVYWERYYNDTIFEAVGGDIKPFLYVDFGSLKLPKDIPIDYMTANNEEAKKYCSDVSNFKISDHIITFMFNYKGVPYTCIYNRDTKKQYVTPNIVKDIGNMCATFPKVYAVQGKKIYFHIDPEGIVQIRNLLNNREIKNLDFMKEWLDLVGEANEEDNPYIAVVTCK</sequence>
<dbReference type="EMBL" id="DVNA01000002">
    <property type="protein sequence ID" value="HIU54196.1"/>
    <property type="molecule type" value="Genomic_DNA"/>
</dbReference>
<dbReference type="SUPFAM" id="SSF63825">
    <property type="entry name" value="YWTD domain"/>
    <property type="match status" value="1"/>
</dbReference>
<reference evidence="1" key="2">
    <citation type="journal article" date="2021" name="PeerJ">
        <title>Extensive microbial diversity within the chicken gut microbiome revealed by metagenomics and culture.</title>
        <authorList>
            <person name="Gilroy R."/>
            <person name="Ravi A."/>
            <person name="Getino M."/>
            <person name="Pursley I."/>
            <person name="Horton D.L."/>
            <person name="Alikhan N.F."/>
            <person name="Baker D."/>
            <person name="Gharbi K."/>
            <person name="Hall N."/>
            <person name="Watson M."/>
            <person name="Adriaenssens E.M."/>
            <person name="Foster-Nyarko E."/>
            <person name="Jarju S."/>
            <person name="Secka A."/>
            <person name="Antonio M."/>
            <person name="Oren A."/>
            <person name="Chaudhuri R.R."/>
            <person name="La Ragione R."/>
            <person name="Hildebrand F."/>
            <person name="Pallen M.J."/>
        </authorList>
    </citation>
    <scope>NUCLEOTIDE SEQUENCE</scope>
    <source>
        <strain evidence="1">CHK158-818</strain>
    </source>
</reference>
<evidence type="ECO:0000313" key="2">
    <source>
        <dbReference type="Proteomes" id="UP000824112"/>
    </source>
</evidence>
<proteinExistence type="predicted"/>
<reference evidence="1" key="1">
    <citation type="submission" date="2020-10" db="EMBL/GenBank/DDBJ databases">
        <authorList>
            <person name="Gilroy R."/>
        </authorList>
    </citation>
    <scope>NUCLEOTIDE SEQUENCE</scope>
    <source>
        <strain evidence="1">CHK158-818</strain>
    </source>
</reference>
<dbReference type="Pfam" id="PF17170">
    <property type="entry name" value="DUF5128"/>
    <property type="match status" value="1"/>
</dbReference>